<feature type="signal peptide" evidence="1">
    <location>
        <begin position="1"/>
        <end position="23"/>
    </location>
</feature>
<gene>
    <name evidence="2" type="ORF">Pla52n_19530</name>
</gene>
<keyword evidence="1" id="KW-0732">Signal</keyword>
<evidence type="ECO:0000313" key="2">
    <source>
        <dbReference type="EMBL" id="TWU06233.1"/>
    </source>
</evidence>
<evidence type="ECO:0000313" key="3">
    <source>
        <dbReference type="Proteomes" id="UP000320176"/>
    </source>
</evidence>
<dbReference type="RefSeq" id="WP_146519339.1">
    <property type="nucleotide sequence ID" value="NZ_CP151726.1"/>
</dbReference>
<keyword evidence="3" id="KW-1185">Reference proteome</keyword>
<sequence precursor="true">MRLPTRSCFSFSLILRLAILALAASVITGTSSAQTVYYQIDAGALVQNFDLSHVVADSTQWPPSYSQLKQPARVVTSDGAEVYILEPSKKNDDFTDYKIVGIKQAGVPVSGSLYRLQPHPTDAKTTVLAKYDFRIDDDEKSPATEADFSRAKGMYFQYLWSEEFAGAAMFRHLATQSLAKVNQAAVKKSSSWSRNFSRDVDRTIALMSGGRAVSENLQLDRQLPATTDDAAQWVDVSTIQGITVREMDWKELLAEQAPQLDPLARWIPHDQYVAFVPSFDALVKLAEQGQSLATPLVQAIEPQSRSVDTFGFYQQQLGLPINVLTKQVGQLLIGEVAITGSDPYFRTGTDIAVIMQTMQPELLSQSLQTQIAASASRHRDVTRQERTIAGIACVHWSNPTRTLSSIVAVVGDVVVVANSSPLVSRIVECENKKLKTLAELDEYRFFRSRYPRGNDESAFLMITDATIRKWCGPAWRIAASRRTRARSTIAEVTARHADSLVHQTIDAPVVVDDIDQLPFAGEIRVLPDAVVSSDYGTLRFQTPIAELNLTRVSRQEKKTYEDWRTRYERQWRRAFDPIGLQVKMREDAISFDLSVIPLIMGSEYRWWEGIVGKATLKPDVNDPHPEALASVQLALDTKGWLFAMARQFLTNNTNVRFDIFEWIDDSIEVYLDEDVEWMEMMAAKRPDDWRNSDEFHEMPMGIYVPSKNNVSLTAFMVALRGFLDRVSPNTFESESVEYNGLKYVTLTPHNTRTGRVEPSVYYVTTGDGLTFSFNKKVIQRAIDRSLARRDAKVDKPPAFAFPPQTQLKVTGYGARAILSNRQTHLRFTRENAWSNIAILNHLRGRYPDRDPMSVYEYLFGETLVDPTSGTYVWNPERQTYQSDHHGYPLEPIAGPVLGPNFGPDDVIQMQMSLLGDGVRAKADFQRNGAKR</sequence>
<dbReference type="OrthoDB" id="219532at2"/>
<dbReference type="Proteomes" id="UP000320176">
    <property type="component" value="Unassembled WGS sequence"/>
</dbReference>
<feature type="chain" id="PRO_5022722662" description="Secreted protein" evidence="1">
    <location>
        <begin position="24"/>
        <end position="931"/>
    </location>
</feature>
<reference evidence="2 3" key="1">
    <citation type="submission" date="2019-02" db="EMBL/GenBank/DDBJ databases">
        <title>Deep-cultivation of Planctomycetes and their phenomic and genomic characterization uncovers novel biology.</title>
        <authorList>
            <person name="Wiegand S."/>
            <person name="Jogler M."/>
            <person name="Boedeker C."/>
            <person name="Pinto D."/>
            <person name="Vollmers J."/>
            <person name="Rivas-Marin E."/>
            <person name="Kohn T."/>
            <person name="Peeters S.H."/>
            <person name="Heuer A."/>
            <person name="Rast P."/>
            <person name="Oberbeckmann S."/>
            <person name="Bunk B."/>
            <person name="Jeske O."/>
            <person name="Meyerdierks A."/>
            <person name="Storesund J.E."/>
            <person name="Kallscheuer N."/>
            <person name="Luecker S."/>
            <person name="Lage O.M."/>
            <person name="Pohl T."/>
            <person name="Merkel B.J."/>
            <person name="Hornburger P."/>
            <person name="Mueller R.-W."/>
            <person name="Bruemmer F."/>
            <person name="Labrenz M."/>
            <person name="Spormann A.M."/>
            <person name="Op Den Camp H."/>
            <person name="Overmann J."/>
            <person name="Amann R."/>
            <person name="Jetten M.S.M."/>
            <person name="Mascher T."/>
            <person name="Medema M.H."/>
            <person name="Devos D.P."/>
            <person name="Kaster A.-K."/>
            <person name="Ovreas L."/>
            <person name="Rohde M."/>
            <person name="Galperin M.Y."/>
            <person name="Jogler C."/>
        </authorList>
    </citation>
    <scope>NUCLEOTIDE SEQUENCE [LARGE SCALE GENOMIC DNA]</scope>
    <source>
        <strain evidence="2 3">Pla52n</strain>
    </source>
</reference>
<organism evidence="2 3">
    <name type="scientific">Stieleria varia</name>
    <dbReference type="NCBI Taxonomy" id="2528005"/>
    <lineage>
        <taxon>Bacteria</taxon>
        <taxon>Pseudomonadati</taxon>
        <taxon>Planctomycetota</taxon>
        <taxon>Planctomycetia</taxon>
        <taxon>Pirellulales</taxon>
        <taxon>Pirellulaceae</taxon>
        <taxon>Stieleria</taxon>
    </lineage>
</organism>
<protein>
    <recommendedName>
        <fullName evidence="4">Secreted protein</fullName>
    </recommendedName>
</protein>
<evidence type="ECO:0008006" key="4">
    <source>
        <dbReference type="Google" id="ProtNLM"/>
    </source>
</evidence>
<evidence type="ECO:0000256" key="1">
    <source>
        <dbReference type="SAM" id="SignalP"/>
    </source>
</evidence>
<comment type="caution">
    <text evidence="2">The sequence shown here is derived from an EMBL/GenBank/DDBJ whole genome shotgun (WGS) entry which is preliminary data.</text>
</comment>
<name>A0A5C6B273_9BACT</name>
<accession>A0A5C6B273</accession>
<proteinExistence type="predicted"/>
<dbReference type="AlphaFoldDB" id="A0A5C6B273"/>
<dbReference type="EMBL" id="SJPN01000002">
    <property type="protein sequence ID" value="TWU06233.1"/>
    <property type="molecule type" value="Genomic_DNA"/>
</dbReference>